<evidence type="ECO:0000313" key="2">
    <source>
        <dbReference type="Proteomes" id="UP000234335"/>
    </source>
</evidence>
<sequence>MIGIVGANGEIGNLCIKFLKDYGINNIKAGIRNRNLLEENSNFSYDYIDLSNKESCISFAKNCDCVINCATANKEGIKNLVEAVELGKTKLVDLTYYRNIELPKVKNSLICHGVGASPGLTESLPKIITKHFDEVESLNLYYVTIDKFTYSSAKSYLEYLDSSNIYPMTEINDCKLQATSYNGEAISLKNLSVKLKQIPYMDNRSISICRNLGIKNAKFNICMPDGETYKLLMNPNFRKFDKSEKIRKLIIASRLDVQIFDSYCAMLVESKGQLRNNEVFHRFLIEEKSSANLTAIISVAVAVKILKNTYDVGIYEMANLEYSSKFLSLILDIDKKANIILENGENTLFKNSIGGEI</sequence>
<dbReference type="AlphaFoldDB" id="A0A2I1M6J3"/>
<evidence type="ECO:0000313" key="1">
    <source>
        <dbReference type="EMBL" id="PKZ15753.1"/>
    </source>
</evidence>
<dbReference type="EMBL" id="PKGS01000005">
    <property type="protein sequence ID" value="PKZ15753.1"/>
    <property type="molecule type" value="Genomic_DNA"/>
</dbReference>
<dbReference type="SUPFAM" id="SSF51735">
    <property type="entry name" value="NAD(P)-binding Rossmann-fold domains"/>
    <property type="match status" value="1"/>
</dbReference>
<dbReference type="RefSeq" id="WP_101540574.1">
    <property type="nucleotide sequence ID" value="NZ_PKGS01000005.1"/>
</dbReference>
<reference evidence="1 2" key="1">
    <citation type="submission" date="2017-12" db="EMBL/GenBank/DDBJ databases">
        <title>Phylogenetic diversity of female urinary microbiome.</title>
        <authorList>
            <person name="Thomas-White K."/>
            <person name="Wolfe A.J."/>
        </authorList>
    </citation>
    <scope>NUCLEOTIDE SEQUENCE [LARGE SCALE GENOMIC DNA]</scope>
    <source>
        <strain evidence="1 2">UMB0119</strain>
    </source>
</reference>
<accession>A0A2I1M6J3</accession>
<name>A0A2I1M6J3_9FIRM</name>
<dbReference type="Gene3D" id="3.40.50.720">
    <property type="entry name" value="NAD(P)-binding Rossmann-like Domain"/>
    <property type="match status" value="1"/>
</dbReference>
<organism evidence="1 2">
    <name type="scientific">Anaerococcus octavius</name>
    <dbReference type="NCBI Taxonomy" id="54007"/>
    <lineage>
        <taxon>Bacteria</taxon>
        <taxon>Bacillati</taxon>
        <taxon>Bacillota</taxon>
        <taxon>Tissierellia</taxon>
        <taxon>Tissierellales</taxon>
        <taxon>Peptoniphilaceae</taxon>
        <taxon>Anaerococcus</taxon>
    </lineage>
</organism>
<keyword evidence="2" id="KW-1185">Reference proteome</keyword>
<gene>
    <name evidence="1" type="ORF">CYJ34_06950</name>
</gene>
<dbReference type="InterPro" id="IPR036291">
    <property type="entry name" value="NAD(P)-bd_dom_sf"/>
</dbReference>
<comment type="caution">
    <text evidence="1">The sequence shown here is derived from an EMBL/GenBank/DDBJ whole genome shotgun (WGS) entry which is preliminary data.</text>
</comment>
<dbReference type="Proteomes" id="UP000234335">
    <property type="component" value="Unassembled WGS sequence"/>
</dbReference>
<evidence type="ECO:0008006" key="3">
    <source>
        <dbReference type="Google" id="ProtNLM"/>
    </source>
</evidence>
<proteinExistence type="predicted"/>
<protein>
    <recommendedName>
        <fullName evidence="3">Saccharopine dehydrogenase</fullName>
    </recommendedName>
</protein>